<evidence type="ECO:0000259" key="15">
    <source>
        <dbReference type="Pfam" id="PF01602"/>
    </source>
</evidence>
<keyword evidence="8 14" id="KW-0931">ER-Golgi transport</keyword>
<dbReference type="GO" id="GO:0006886">
    <property type="term" value="P:intracellular protein transport"/>
    <property type="evidence" value="ECO:0007669"/>
    <property type="project" value="InterPro"/>
</dbReference>
<evidence type="ECO:0000259" key="17">
    <source>
        <dbReference type="Pfam" id="PF16381"/>
    </source>
</evidence>
<evidence type="ECO:0000256" key="14">
    <source>
        <dbReference type="PIRNR" id="PIRNR037093"/>
    </source>
</evidence>
<dbReference type="SUPFAM" id="SSF55711">
    <property type="entry name" value="Subdomain of clathrin and coatomer appendage domain"/>
    <property type="match status" value="1"/>
</dbReference>
<evidence type="ECO:0000313" key="18">
    <source>
        <dbReference type="EMBL" id="ORX41311.1"/>
    </source>
</evidence>
<dbReference type="GO" id="GO:0009306">
    <property type="term" value="P:protein secretion"/>
    <property type="evidence" value="ECO:0007669"/>
    <property type="project" value="TreeGrafter"/>
</dbReference>
<evidence type="ECO:0000313" key="19">
    <source>
        <dbReference type="Proteomes" id="UP000193719"/>
    </source>
</evidence>
<dbReference type="OrthoDB" id="1074925at2759"/>
<dbReference type="GO" id="GO:0006891">
    <property type="term" value="P:intra-Golgi vesicle-mediated transport"/>
    <property type="evidence" value="ECO:0007669"/>
    <property type="project" value="TreeGrafter"/>
</dbReference>
<evidence type="ECO:0000256" key="4">
    <source>
        <dbReference type="ARBA" id="ARBA00022448"/>
    </source>
</evidence>
<keyword evidence="10 14" id="KW-0333">Golgi apparatus</keyword>
<keyword evidence="5 14" id="KW-0963">Cytoplasm</keyword>
<dbReference type="Gene3D" id="2.60.40.1480">
    <property type="entry name" value="Coatomer, gamma subunit, appendage domain"/>
    <property type="match status" value="1"/>
</dbReference>
<dbReference type="InterPro" id="IPR012295">
    <property type="entry name" value="TBP_dom_sf"/>
</dbReference>
<dbReference type="Gene3D" id="1.25.10.10">
    <property type="entry name" value="Leucine-rich Repeat Variant"/>
    <property type="match status" value="2"/>
</dbReference>
<feature type="domain" description="Coatomer subunit gamma C-terminal" evidence="17">
    <location>
        <begin position="779"/>
        <end position="893"/>
    </location>
</feature>
<dbReference type="PIRSF" id="PIRSF037093">
    <property type="entry name" value="Coatomer_gamma_subunit"/>
    <property type="match status" value="1"/>
</dbReference>
<dbReference type="GO" id="GO:0005793">
    <property type="term" value="C:endoplasmic reticulum-Golgi intermediate compartment"/>
    <property type="evidence" value="ECO:0007669"/>
    <property type="project" value="TreeGrafter"/>
</dbReference>
<dbReference type="GO" id="GO:0005783">
    <property type="term" value="C:endoplasmic reticulum"/>
    <property type="evidence" value="ECO:0007669"/>
    <property type="project" value="TreeGrafter"/>
</dbReference>
<dbReference type="GO" id="GO:0006888">
    <property type="term" value="P:endoplasmic reticulum to Golgi vesicle-mediated transport"/>
    <property type="evidence" value="ECO:0007669"/>
    <property type="project" value="EnsemblFungi"/>
</dbReference>
<dbReference type="PANTHER" id="PTHR10261">
    <property type="entry name" value="COATOMER SUBUNIT GAMMA"/>
    <property type="match status" value="1"/>
</dbReference>
<evidence type="ECO:0000256" key="2">
    <source>
        <dbReference type="ARBA" id="ARBA00010720"/>
    </source>
</evidence>
<comment type="function">
    <text evidence="13 14">The coatomer is a cytosolic protein complex that binds to dilysine motifs and reversibly associates with Golgi non-clathrin-coated vesicles, which further mediate biosynthetic protein transport from the ER, via the Golgi up to the trans Golgi network. Coatomer complex is required for budding from Golgi membranes, and is essential for the retrograde Golgi-to-ER transport of dilysine-tagged proteins.</text>
</comment>
<dbReference type="InterPro" id="IPR013041">
    <property type="entry name" value="Clathrin_app_Ig-like_sf"/>
</dbReference>
<dbReference type="EMBL" id="MCFH01000092">
    <property type="protein sequence ID" value="ORX41311.1"/>
    <property type="molecule type" value="Genomic_DNA"/>
</dbReference>
<dbReference type="InterPro" id="IPR002553">
    <property type="entry name" value="Clathrin/coatomer_adapt-like_N"/>
</dbReference>
<dbReference type="SUPFAM" id="SSF49348">
    <property type="entry name" value="Clathrin adaptor appendage domain"/>
    <property type="match status" value="1"/>
</dbReference>
<evidence type="ECO:0000256" key="7">
    <source>
        <dbReference type="ARBA" id="ARBA00022737"/>
    </source>
</evidence>
<dbReference type="Pfam" id="PF01602">
    <property type="entry name" value="Adaptin_N"/>
    <property type="match status" value="1"/>
</dbReference>
<accession>A0A1Y1UTG7</accession>
<evidence type="ECO:0000256" key="9">
    <source>
        <dbReference type="ARBA" id="ARBA00022927"/>
    </source>
</evidence>
<dbReference type="Proteomes" id="UP000193719">
    <property type="component" value="Unassembled WGS sequence"/>
</dbReference>
<dbReference type="Pfam" id="PF08752">
    <property type="entry name" value="COP-gamma_platf"/>
    <property type="match status" value="1"/>
</dbReference>
<evidence type="ECO:0000256" key="13">
    <source>
        <dbReference type="ARBA" id="ARBA00025536"/>
    </source>
</evidence>
<dbReference type="FunFam" id="2.60.40.1480:FF:000001">
    <property type="entry name" value="Coatomer subunit gamma"/>
    <property type="match status" value="1"/>
</dbReference>
<dbReference type="GO" id="GO:0000139">
    <property type="term" value="C:Golgi membrane"/>
    <property type="evidence" value="ECO:0007669"/>
    <property type="project" value="UniProtKB-SubCell"/>
</dbReference>
<keyword evidence="19" id="KW-1185">Reference proteome</keyword>
<evidence type="ECO:0000256" key="10">
    <source>
        <dbReference type="ARBA" id="ARBA00023034"/>
    </source>
</evidence>
<comment type="similarity">
    <text evidence="2 14">Belongs to the COPG family.</text>
</comment>
<dbReference type="STRING" id="1754191.A0A1Y1UTG7"/>
<dbReference type="AlphaFoldDB" id="A0A1Y1UTG7"/>
<keyword evidence="7" id="KW-0677">Repeat</keyword>
<dbReference type="Gene3D" id="3.30.310.10">
    <property type="entry name" value="TATA-Binding Protein"/>
    <property type="match status" value="1"/>
</dbReference>
<feature type="domain" description="Coatomer gamma subunit appendage Ig-like subdomain" evidence="16">
    <location>
        <begin position="625"/>
        <end position="777"/>
    </location>
</feature>
<dbReference type="GO" id="GO:0030126">
    <property type="term" value="C:COPI vesicle coat"/>
    <property type="evidence" value="ECO:0007669"/>
    <property type="project" value="EnsemblFungi"/>
</dbReference>
<evidence type="ECO:0000256" key="8">
    <source>
        <dbReference type="ARBA" id="ARBA00022892"/>
    </source>
</evidence>
<comment type="subunit">
    <text evidence="3">Oligomeric complex that consists of at least the alpha, beta, beta', gamma, delta, epsilon and zeta subunits.</text>
</comment>
<evidence type="ECO:0000259" key="16">
    <source>
        <dbReference type="Pfam" id="PF08752"/>
    </source>
</evidence>
<dbReference type="InterPro" id="IPR013040">
    <property type="entry name" value="Coatomer_gsu_app_Ig-like_dom"/>
</dbReference>
<protein>
    <recommendedName>
        <fullName evidence="14">Coatomer subunit gamma</fullName>
    </recommendedName>
</protein>
<dbReference type="FunFam" id="1.25.10.10:FF:000071">
    <property type="entry name" value="Coatomer subunit gamma"/>
    <property type="match status" value="1"/>
</dbReference>
<dbReference type="PANTHER" id="PTHR10261:SF0">
    <property type="entry name" value="COATOMER SUBUNIT GAMMA-2"/>
    <property type="match status" value="1"/>
</dbReference>
<name>A0A1Y1UTG7_9FUNG</name>
<keyword evidence="9 14" id="KW-0653">Protein transport</keyword>
<evidence type="ECO:0000256" key="12">
    <source>
        <dbReference type="ARBA" id="ARBA00023329"/>
    </source>
</evidence>
<dbReference type="Pfam" id="PF16381">
    <property type="entry name" value="Coatomer_g_Cpla"/>
    <property type="match status" value="1"/>
</dbReference>
<dbReference type="InterPro" id="IPR011989">
    <property type="entry name" value="ARM-like"/>
</dbReference>
<keyword evidence="11 14" id="KW-0472">Membrane</keyword>
<keyword evidence="6" id="KW-0597">Phosphoprotein</keyword>
<dbReference type="InterPro" id="IPR009028">
    <property type="entry name" value="Coatomer/calthrin_app_sub_C"/>
</dbReference>
<proteinExistence type="inferred from homology"/>
<evidence type="ECO:0000256" key="3">
    <source>
        <dbReference type="ARBA" id="ARBA00011775"/>
    </source>
</evidence>
<comment type="subcellular location">
    <subcellularLocation>
        <location evidence="14">Cytoplasm</location>
    </subcellularLocation>
    <subcellularLocation>
        <location evidence="1 14">Golgi apparatus membrane</location>
        <topology evidence="1 14">Peripheral membrane protein</topology>
        <orientation evidence="1 14">Cytoplasmic side</orientation>
    </subcellularLocation>
    <subcellularLocation>
        <location evidence="14">Cytoplasmic vesicle</location>
        <location evidence="14">COPI-coated vesicle membrane</location>
        <topology evidence="14">Peripheral membrane protein</topology>
        <orientation evidence="14">Cytoplasmic side</orientation>
    </subcellularLocation>
</comment>
<evidence type="ECO:0000256" key="5">
    <source>
        <dbReference type="ARBA" id="ARBA00022490"/>
    </source>
</evidence>
<dbReference type="InterPro" id="IPR032154">
    <property type="entry name" value="Coatomer_g_Cpla"/>
</dbReference>
<dbReference type="GO" id="GO:0005198">
    <property type="term" value="F:structural molecule activity"/>
    <property type="evidence" value="ECO:0007669"/>
    <property type="project" value="InterPro"/>
</dbReference>
<reference evidence="18 19" key="2">
    <citation type="submission" date="2016-08" db="EMBL/GenBank/DDBJ databases">
        <title>Pervasive Adenine N6-methylation of Active Genes in Fungi.</title>
        <authorList>
            <consortium name="DOE Joint Genome Institute"/>
            <person name="Mondo S.J."/>
            <person name="Dannebaum R.O."/>
            <person name="Kuo R.C."/>
            <person name="Labutti K."/>
            <person name="Haridas S."/>
            <person name="Kuo A."/>
            <person name="Salamov A."/>
            <person name="Ahrendt S.R."/>
            <person name="Lipzen A."/>
            <person name="Sullivan W."/>
            <person name="Andreopoulos W.B."/>
            <person name="Clum A."/>
            <person name="Lindquist E."/>
            <person name="Daum C."/>
            <person name="Ramamoorthy G.K."/>
            <person name="Gryganskyi A."/>
            <person name="Culley D."/>
            <person name="Magnuson J.K."/>
            <person name="James T.Y."/>
            <person name="O'Malley M.A."/>
            <person name="Stajich J.E."/>
            <person name="Spatafora J.W."/>
            <person name="Visel A."/>
            <person name="Grigoriev I.V."/>
        </authorList>
    </citation>
    <scope>NUCLEOTIDE SEQUENCE [LARGE SCALE GENOMIC DNA]</scope>
    <source>
        <strain evidence="19">finn</strain>
    </source>
</reference>
<dbReference type="InterPro" id="IPR016024">
    <property type="entry name" value="ARM-type_fold"/>
</dbReference>
<dbReference type="SUPFAM" id="SSF48371">
    <property type="entry name" value="ARM repeat"/>
    <property type="match status" value="1"/>
</dbReference>
<dbReference type="InterPro" id="IPR037067">
    <property type="entry name" value="Coatomer_gsu_app_sf"/>
</dbReference>
<organism evidence="18 19">
    <name type="scientific">Piromyces finnis</name>
    <dbReference type="NCBI Taxonomy" id="1754191"/>
    <lineage>
        <taxon>Eukaryota</taxon>
        <taxon>Fungi</taxon>
        <taxon>Fungi incertae sedis</taxon>
        <taxon>Chytridiomycota</taxon>
        <taxon>Chytridiomycota incertae sedis</taxon>
        <taxon>Neocallimastigomycetes</taxon>
        <taxon>Neocallimastigales</taxon>
        <taxon>Neocallimastigaceae</taxon>
        <taxon>Piromyces</taxon>
    </lineage>
</organism>
<keyword evidence="4 14" id="KW-0813">Transport</keyword>
<evidence type="ECO:0000256" key="6">
    <source>
        <dbReference type="ARBA" id="ARBA00022553"/>
    </source>
</evidence>
<sequence length="894" mass="101020">MMMQKKDEDTDGDMFQRIDKSTVLQEARAFNEYPINPKKCQQILTKILYLLAHSEVFATAEATETFFSITKLFQSKDISLRQMVYLTIKELSSIAEDVIMVTSSLVKDINSTSETIYRANAIRALCKITDSSMLQSIERFLKQAIVDRNPSVSSAALVSSHHLFNKNKEVVKRWINEVQEASNSRGLATQYHAIGLMYLIKQHDRMAVIKMIQNYSSGLRSPYAYCMLVRYIAKILDEEDIDGNARGLYEILEGFLRHKNDMIVYEAARSICNMKNVTSKELYPAVSALQLMLVSPKVPLRFAAIRTLNKLSLTHPQAIVSCNLDIENLITDSNRSIATFAITTLLKTGNEASVDRLMKQISGFMSEIADEFKIIVVDAIRALCLKFPQKQTMMLNFLASILRDEGGYEYKKAIVDAIFDIVQSIPESREFAFSYLCEFIEDCEFTKLSVRILHLLGAEGPEVSQPSQYIRYIYNRIILENSTIRAAATSALAKFAIKIPELRERIKVLLNRCLEDVDDEVRDRASLYLRILDNEELCQKYIVNENTYSMNYLESSLQEYIEDETLRKTAFDISKIPIITKAQEKSEQLRIKTKTAGMLASSAMNSAREPSPKKSAMSEIIDPQQQYAMEMEAIPQLAALGKLFTSSALTPLTELETEYVVGCVKHIFQEAIVFQFNCRNTLNDSVLENVSIVMDIASQDDENIDLLQPMFCIPCNQLLYDQPEKIYVVYKRPQQYTPSVTFSCLLKFIVKDCDPTTGDIDTEGYEDEYQLEDLDLSIGDYVAPAFIINFQKAWDEIGDANEVVETYMLTAATSLKKAISSVVEMLGMTPCENSDIVEDRASTHALLLTGTFVGGIPCIARARMIYESSTGVTLELTVRSPVRAVCEILSNAIN</sequence>
<dbReference type="GO" id="GO:0006890">
    <property type="term" value="P:retrograde vesicle-mediated transport, Golgi to endoplasmic reticulum"/>
    <property type="evidence" value="ECO:0007669"/>
    <property type="project" value="EnsemblFungi"/>
</dbReference>
<gene>
    <name evidence="18" type="ORF">BCR36DRAFT_339687</name>
</gene>
<dbReference type="FunFam" id="1.25.10.10:FF:000382">
    <property type="entry name" value="Coatomer subunit gamma"/>
    <property type="match status" value="1"/>
</dbReference>
<evidence type="ECO:0000256" key="11">
    <source>
        <dbReference type="ARBA" id="ARBA00023136"/>
    </source>
</evidence>
<feature type="domain" description="Clathrin/coatomer adaptor adaptin-like N-terminal" evidence="15">
    <location>
        <begin position="20"/>
        <end position="534"/>
    </location>
</feature>
<keyword evidence="12 14" id="KW-0968">Cytoplasmic vesicle</keyword>
<dbReference type="FunFam" id="3.30.310.10:FF:000008">
    <property type="entry name" value="Coatomer subunit gamma"/>
    <property type="match status" value="1"/>
</dbReference>
<dbReference type="InterPro" id="IPR017106">
    <property type="entry name" value="Coatomer_gsu"/>
</dbReference>
<comment type="caution">
    <text evidence="18">The sequence shown here is derived from an EMBL/GenBank/DDBJ whole genome shotgun (WGS) entry which is preliminary data.</text>
</comment>
<reference evidence="18 19" key="1">
    <citation type="submission" date="2016-08" db="EMBL/GenBank/DDBJ databases">
        <title>Genomes of anaerobic fungi encode conserved fungal cellulosomes for biomass hydrolysis.</title>
        <authorList>
            <consortium name="DOE Joint Genome Institute"/>
            <person name="Haitjema C.H."/>
            <person name="Gilmore S.P."/>
            <person name="Henske J.K."/>
            <person name="Solomon K.V."/>
            <person name="De Groot R."/>
            <person name="Kuo A."/>
            <person name="Mondo S.J."/>
            <person name="Salamov A.A."/>
            <person name="Labutti K."/>
            <person name="Zhao Z."/>
            <person name="Chiniquy J."/>
            <person name="Barry K."/>
            <person name="Brewer H.M."/>
            <person name="Purvine S.O."/>
            <person name="Wright A.T."/>
            <person name="Boxma B."/>
            <person name="Van Alen T."/>
            <person name="Hackstein J.H."/>
            <person name="Baker S.E."/>
            <person name="Grigoriev I.V."/>
            <person name="O'Malley M.A."/>
        </authorList>
    </citation>
    <scope>NUCLEOTIDE SEQUENCE [LARGE SCALE GENOMIC DNA]</scope>
    <source>
        <strain evidence="19">finn</strain>
    </source>
</reference>
<evidence type="ECO:0000256" key="1">
    <source>
        <dbReference type="ARBA" id="ARBA00004255"/>
    </source>
</evidence>